<dbReference type="EMBL" id="QQXK01000040">
    <property type="protein sequence ID" value="RII41028.1"/>
    <property type="molecule type" value="Genomic_DNA"/>
</dbReference>
<dbReference type="RefSeq" id="WP_119425898.1">
    <property type="nucleotide sequence ID" value="NZ_QQXK01000040.1"/>
</dbReference>
<dbReference type="InterPro" id="IPR012349">
    <property type="entry name" value="Split_barrel_FMN-bd"/>
</dbReference>
<protein>
    <submittedName>
        <fullName evidence="1">Pyridoxamine 5'-phosphate oxidase family protein</fullName>
    </submittedName>
</protein>
<gene>
    <name evidence="1" type="ORF">DWB68_14830</name>
</gene>
<dbReference type="SUPFAM" id="SSF50475">
    <property type="entry name" value="FMN-binding split barrel"/>
    <property type="match status" value="1"/>
</dbReference>
<accession>A0A399J6F2</accession>
<dbReference type="Pfam" id="PF12900">
    <property type="entry name" value="Pyridox_ox_2"/>
    <property type="match status" value="1"/>
</dbReference>
<dbReference type="AlphaFoldDB" id="A0A399J6F2"/>
<organism evidence="1 2">
    <name type="scientific">Galactobacter valiniphilus</name>
    <dbReference type="NCBI Taxonomy" id="2676122"/>
    <lineage>
        <taxon>Bacteria</taxon>
        <taxon>Bacillati</taxon>
        <taxon>Actinomycetota</taxon>
        <taxon>Actinomycetes</taxon>
        <taxon>Micrococcales</taxon>
        <taxon>Micrococcaceae</taxon>
        <taxon>Galactobacter</taxon>
    </lineage>
</organism>
<sequence>METSAQPITVLDESAALEFLGSQSFGRLALVLAGRPDIFPVNFVLVERTVYLRTAEGSKLFGLAVGHPVAFEADEVHELGATSVVVHGEPRIVTAHAEAEAADAAGLRPWVATRKVNTVAIDLTEVSGRTVLFGPEPEEAELEPTD</sequence>
<reference evidence="1 2" key="1">
    <citation type="submission" date="2018-07" db="EMBL/GenBank/DDBJ databases">
        <title>Arthrobacter sp. nov., isolated from raw cow's milk with high bacterial count.</title>
        <authorList>
            <person name="Hahne J."/>
            <person name="Isele D."/>
            <person name="Lipski A."/>
        </authorList>
    </citation>
    <scope>NUCLEOTIDE SEQUENCE [LARGE SCALE GENOMIC DNA]</scope>
    <source>
        <strain evidence="1 2">JZ R-35</strain>
    </source>
</reference>
<dbReference type="Gene3D" id="2.30.110.10">
    <property type="entry name" value="Electron Transport, Fmn-binding Protein, Chain A"/>
    <property type="match status" value="1"/>
</dbReference>
<dbReference type="InterPro" id="IPR024747">
    <property type="entry name" value="Pyridox_Oxase-rel"/>
</dbReference>
<keyword evidence="2" id="KW-1185">Reference proteome</keyword>
<comment type="caution">
    <text evidence="1">The sequence shown here is derived from an EMBL/GenBank/DDBJ whole genome shotgun (WGS) entry which is preliminary data.</text>
</comment>
<name>A0A399J6F2_9MICC</name>
<evidence type="ECO:0000313" key="1">
    <source>
        <dbReference type="EMBL" id="RII41028.1"/>
    </source>
</evidence>
<evidence type="ECO:0000313" key="2">
    <source>
        <dbReference type="Proteomes" id="UP000265419"/>
    </source>
</evidence>
<dbReference type="Proteomes" id="UP000265419">
    <property type="component" value="Unassembled WGS sequence"/>
</dbReference>
<proteinExistence type="predicted"/>